<proteinExistence type="predicted"/>
<evidence type="ECO:0000313" key="6">
    <source>
        <dbReference type="Proteomes" id="UP000070659"/>
    </source>
</evidence>
<protein>
    <submittedName>
        <fullName evidence="3">Uncharacterized protein</fullName>
    </submittedName>
</protein>
<name>A0A132NHM7_9ACTN</name>
<evidence type="ECO:0000313" key="1">
    <source>
        <dbReference type="EMBL" id="KWW99628.1"/>
    </source>
</evidence>
<sequence>MEDFDEQKRYEEFAARLREAHRRVRALPGDEAAKEALGRRLIAIANLAKRDVPRAARRLERLLTDVETRERLSRGVSGSEN</sequence>
<dbReference type="EMBL" id="LAXD01000001">
    <property type="protein sequence ID" value="KWW99628.1"/>
    <property type="molecule type" value="Genomic_DNA"/>
</dbReference>
<evidence type="ECO:0000313" key="4">
    <source>
        <dbReference type="Proteomes" id="UP000070188"/>
    </source>
</evidence>
<dbReference type="Proteomes" id="UP000070598">
    <property type="component" value="Unassembled WGS sequence"/>
</dbReference>
<dbReference type="EMBL" id="JYIJ01000016">
    <property type="protein sequence ID" value="KWX03996.1"/>
    <property type="molecule type" value="Genomic_DNA"/>
</dbReference>
<comment type="caution">
    <text evidence="3">The sequence shown here is derived from an EMBL/GenBank/DDBJ whole genome shotgun (WGS) entry which is preliminary data.</text>
</comment>
<dbReference type="OrthoDB" id="3854751at2"/>
<dbReference type="STRING" id="1469144.LI90_1267"/>
<reference evidence="4" key="4">
    <citation type="submission" date="2015-04" db="EMBL/GenBank/DDBJ databases">
        <title>Physiological reanalysis, assessment of diazotrophy, and genome sequences of multiple isolates of Streptomyces thermoautotrophicus.</title>
        <authorList>
            <person name="MacKellar D.C."/>
            <person name="Lieber L."/>
            <person name="Norman J."/>
            <person name="Bolger A."/>
            <person name="Tobin C."/>
            <person name="Murray J.W."/>
            <person name="Chang R."/>
            <person name="Ford T."/>
            <person name="Nguyen P.Q."/>
            <person name="Woodward J."/>
            <person name="Permingeat H."/>
            <person name="Joshi N.S."/>
            <person name="Silver P.A."/>
            <person name="Usadel B."/>
            <person name="Rutherford A.W."/>
            <person name="Friesen M."/>
            <person name="Prell J."/>
        </authorList>
    </citation>
    <scope>NUCLEOTIDE SEQUENCE [LARGE SCALE GENOMIC DNA]</scope>
    <source>
        <strain evidence="4">H1</strain>
    </source>
</reference>
<gene>
    <name evidence="1" type="ORF">LI90_1267</name>
    <name evidence="2" type="ORF">TH66_08545</name>
    <name evidence="3" type="ORF">TR74_08870</name>
</gene>
<accession>A0A132NHM7</accession>
<reference evidence="5" key="2">
    <citation type="submission" date="2015-02" db="EMBL/GenBank/DDBJ databases">
        <title>Physiological reanalysis, assessment of diazotrophy, and genome sequences of multiple isolates of Streptomyces thermoautotrophicus.</title>
        <authorList>
            <person name="MacKellar D.C."/>
            <person name="Lieber L."/>
            <person name="Norman J."/>
            <person name="Bolger A."/>
            <person name="Tobin C."/>
            <person name="Murray J.W."/>
            <person name="Friesen M."/>
            <person name="Prell J."/>
        </authorList>
    </citation>
    <scope>NUCLEOTIDE SEQUENCE [LARGE SCALE GENOMIC DNA]</scope>
    <source>
        <strain evidence="5">UBT1</strain>
    </source>
</reference>
<evidence type="ECO:0000313" key="5">
    <source>
        <dbReference type="Proteomes" id="UP000070598"/>
    </source>
</evidence>
<dbReference type="AlphaFoldDB" id="A0A132NHM7"/>
<dbReference type="Proteomes" id="UP000070188">
    <property type="component" value="Unassembled WGS sequence"/>
</dbReference>
<organism evidence="3 5">
    <name type="scientific">Carbonactinospora thermoautotrophica</name>
    <dbReference type="NCBI Taxonomy" id="1469144"/>
    <lineage>
        <taxon>Bacteria</taxon>
        <taxon>Bacillati</taxon>
        <taxon>Actinomycetota</taxon>
        <taxon>Actinomycetes</taxon>
        <taxon>Kitasatosporales</taxon>
        <taxon>Carbonactinosporaceae</taxon>
        <taxon>Carbonactinospora</taxon>
    </lineage>
</organism>
<dbReference type="Proteomes" id="UP000070659">
    <property type="component" value="Unassembled WGS sequence"/>
</dbReference>
<dbReference type="PATRIC" id="fig|1469144.10.peg.1398"/>
<reference evidence="3 6" key="1">
    <citation type="submission" date="2015-02" db="EMBL/GenBank/DDBJ databases">
        <title>Physiological reanalysis, assessment of diazotrophy, and genome sequences of multiple isolates of Streptomyces thermoautotrophicus.</title>
        <authorList>
            <person name="MacKellar D.C."/>
            <person name="Lieber L."/>
            <person name="Norman J."/>
            <person name="Bolger A."/>
            <person name="Tobin C."/>
            <person name="Murray J.W."/>
            <person name="Prell J."/>
        </authorList>
    </citation>
    <scope>NUCLEOTIDE SEQUENCE [LARGE SCALE GENOMIC DNA]</scope>
    <source>
        <strain evidence="3 6">UBT1</strain>
    </source>
</reference>
<reference evidence="1" key="3">
    <citation type="submission" date="2015-04" db="EMBL/GenBank/DDBJ databases">
        <title>Physiological reanalysis, assessment of diazotrophy, and genome sequences of multiple isolates of Streptomyces thermoautotrophicus.</title>
        <authorList>
            <person name="MacKellar D.C."/>
            <person name="Lieber L."/>
            <person name="Norman J."/>
            <person name="Bolger A."/>
            <person name="Tobin C."/>
            <person name="Murray J.W."/>
            <person name="Woodward J."/>
            <person name="Friesen M."/>
            <person name="Prell J."/>
        </authorList>
    </citation>
    <scope>NUCLEOTIDE SEQUENCE [LARGE SCALE GENOMIC DNA]</scope>
    <source>
        <strain evidence="1">H1</strain>
    </source>
</reference>
<keyword evidence="4" id="KW-1185">Reference proteome</keyword>
<evidence type="ECO:0000313" key="2">
    <source>
        <dbReference type="EMBL" id="KWX03996.1"/>
    </source>
</evidence>
<dbReference type="RefSeq" id="WP_066885320.1">
    <property type="nucleotide sequence ID" value="NZ_CP171739.1"/>
</dbReference>
<evidence type="ECO:0000313" key="3">
    <source>
        <dbReference type="EMBL" id="KWX09558.1"/>
    </source>
</evidence>
<dbReference type="EMBL" id="JYIK01000783">
    <property type="protein sequence ID" value="KWX09558.1"/>
    <property type="molecule type" value="Genomic_DNA"/>
</dbReference>